<dbReference type="Gene3D" id="3.90.770.10">
    <property type="entry name" value="3-hydroxy-3-methylglutaryl-coenzyme A Reductase, Chain A, domain 2"/>
    <property type="match status" value="2"/>
</dbReference>
<dbReference type="NCBIfam" id="TIGR00532">
    <property type="entry name" value="HMG_CoA_R_NAD"/>
    <property type="match status" value="1"/>
</dbReference>
<dbReference type="InterPro" id="IPR002202">
    <property type="entry name" value="HMG_CoA_Rdtase"/>
</dbReference>
<dbReference type="PANTHER" id="PTHR10572:SF24">
    <property type="entry name" value="3-HYDROXY-3-METHYLGLUTARYL-COENZYME A REDUCTASE"/>
    <property type="match status" value="1"/>
</dbReference>
<dbReference type="EMBL" id="HBKN01026185">
    <property type="protein sequence ID" value="CAE2309134.1"/>
    <property type="molecule type" value="Transcribed_RNA"/>
</dbReference>
<protein>
    <recommendedName>
        <fullName evidence="3">3-hydroxy-3-methylglutaryl coenzyme A reductase</fullName>
        <shortName evidence="3">HMG-CoA reductase</shortName>
    </recommendedName>
</protein>
<dbReference type="GO" id="GO:0005789">
    <property type="term" value="C:endoplasmic reticulum membrane"/>
    <property type="evidence" value="ECO:0007669"/>
    <property type="project" value="UniProtKB-SubCell"/>
</dbReference>
<dbReference type="PROSITE" id="PS50065">
    <property type="entry name" value="HMG_COA_REDUCTASE_4"/>
    <property type="match status" value="1"/>
</dbReference>
<reference evidence="4" key="1">
    <citation type="submission" date="2021-01" db="EMBL/GenBank/DDBJ databases">
        <authorList>
            <person name="Corre E."/>
            <person name="Pelletier E."/>
            <person name="Niang G."/>
            <person name="Scheremetjew M."/>
            <person name="Finn R."/>
            <person name="Kale V."/>
            <person name="Holt S."/>
            <person name="Cochrane G."/>
            <person name="Meng A."/>
            <person name="Brown T."/>
            <person name="Cohen L."/>
        </authorList>
    </citation>
    <scope>NUCLEOTIDE SEQUENCE</scope>
    <source>
        <strain evidence="4">CCMP 2712</strain>
    </source>
</reference>
<dbReference type="InterPro" id="IPR009023">
    <property type="entry name" value="HMG_CoA_Rdtase_NAD(P)-bd_sf"/>
</dbReference>
<keyword evidence="3" id="KW-0256">Endoplasmic reticulum</keyword>
<organism evidence="4">
    <name type="scientific">Guillardia theta</name>
    <name type="common">Cryptophyte</name>
    <name type="synonym">Cryptomonas phi</name>
    <dbReference type="NCBI Taxonomy" id="55529"/>
    <lineage>
        <taxon>Eukaryota</taxon>
        <taxon>Cryptophyceae</taxon>
        <taxon>Pyrenomonadales</taxon>
        <taxon>Geminigeraceae</taxon>
        <taxon>Guillardia</taxon>
    </lineage>
</organism>
<comment type="similarity">
    <text evidence="1 3">Belongs to the HMG-CoA reductase family.</text>
</comment>
<sequence>MRAMAGCGSALRGVAKMRGEAMRGEAMAHTLRCFSSTADKNSSSPRSSRISKFHALTVSQRLAALQEAGFVSQEALKALEGEGLELKQADQMIENVLGTFKVPMGVALNMIVNGRDYVVPMVLEEPSVVAAVSNVSRMARPEGFVAESDDPVMIGQMNVLNIEEGKLDGAASALRANFDKLTAMANELHPRLLQRGGGIRGMEVKRIVYDEPGEKAETNLVFNFFLDCRDAMGANIVNTTAEHLTEEVEKITGGKVGLRILSNLADRRLVRSSVKIPFDRLATKDMDGKAVAQGIAAAYRFAYSDPYRACTHNKGIMNGIDPVIIATGNDWRAIEAGAHAFAARNGSYKPLASWKVKGDELQGHIELPMQVGIVGGTIKNHPTARAVLDILGIQNAAELGEVIASVGLAQNLAALRALATEGIQRGHMSMHARGLVARVLPQETDEVKNQVYAELLKSGEIKETKVLEILEKIRGTRM</sequence>
<comment type="subcellular location">
    <subcellularLocation>
        <location evidence="3">Endoplasmic reticulum membrane</location>
        <topology evidence="3">Multi-pass membrane protein</topology>
    </subcellularLocation>
</comment>
<evidence type="ECO:0000256" key="2">
    <source>
        <dbReference type="ARBA" id="ARBA00023002"/>
    </source>
</evidence>
<dbReference type="SUPFAM" id="SSF55035">
    <property type="entry name" value="NAD-binding domain of HMG-CoA reductase"/>
    <property type="match status" value="1"/>
</dbReference>
<name>A0A7S4NV34_GUITH</name>
<dbReference type="AlphaFoldDB" id="A0A7S4NV34"/>
<keyword evidence="2 3" id="KW-0560">Oxidoreductase</keyword>
<gene>
    <name evidence="4" type="ORF">GTHE00462_LOCUS20325</name>
</gene>
<dbReference type="InterPro" id="IPR009029">
    <property type="entry name" value="HMG_CoA_Rdtase_sub-bd_dom_sf"/>
</dbReference>
<dbReference type="InterPro" id="IPR023074">
    <property type="entry name" value="HMG_CoA_Rdtase_cat_sf"/>
</dbReference>
<dbReference type="CDD" id="cd00644">
    <property type="entry name" value="HMG-CoA_reductase_classII"/>
    <property type="match status" value="1"/>
</dbReference>
<dbReference type="SUPFAM" id="SSF56542">
    <property type="entry name" value="Substrate-binding domain of HMG-CoA reductase"/>
    <property type="match status" value="1"/>
</dbReference>
<proteinExistence type="inferred from homology"/>
<dbReference type="Gene3D" id="1.10.8.660">
    <property type="match status" value="1"/>
</dbReference>
<evidence type="ECO:0000256" key="1">
    <source>
        <dbReference type="ARBA" id="ARBA00007661"/>
    </source>
</evidence>
<dbReference type="InterPro" id="IPR004553">
    <property type="entry name" value="HMG_CoA_Rdtase_bac-typ"/>
</dbReference>
<accession>A0A7S4NV34</accession>
<dbReference type="GO" id="GO:0004420">
    <property type="term" value="F:hydroxymethylglutaryl-CoA reductase (NADPH) activity"/>
    <property type="evidence" value="ECO:0007669"/>
    <property type="project" value="InterPro"/>
</dbReference>
<dbReference type="PANTHER" id="PTHR10572">
    <property type="entry name" value="3-HYDROXY-3-METHYLGLUTARYL-COENZYME A REDUCTASE"/>
    <property type="match status" value="1"/>
</dbReference>
<evidence type="ECO:0000313" key="4">
    <source>
        <dbReference type="EMBL" id="CAE2309134.1"/>
    </source>
</evidence>
<dbReference type="Pfam" id="PF00368">
    <property type="entry name" value="HMG-CoA_red"/>
    <property type="match status" value="1"/>
</dbReference>
<evidence type="ECO:0000256" key="3">
    <source>
        <dbReference type="RuleBase" id="RU361219"/>
    </source>
</evidence>
<dbReference type="GO" id="GO:0015936">
    <property type="term" value="P:coenzyme A metabolic process"/>
    <property type="evidence" value="ECO:0007669"/>
    <property type="project" value="InterPro"/>
</dbReference>